<feature type="repeat" description="TPR" evidence="3">
    <location>
        <begin position="230"/>
        <end position="263"/>
    </location>
</feature>
<dbReference type="eggNOG" id="COG1396">
    <property type="taxonomic scope" value="Bacteria"/>
</dbReference>
<feature type="domain" description="HTH cro/C1-type" evidence="4">
    <location>
        <begin position="9"/>
        <end position="62"/>
    </location>
</feature>
<dbReference type="Gene3D" id="1.25.40.10">
    <property type="entry name" value="Tetratricopeptide repeat domain"/>
    <property type="match status" value="1"/>
</dbReference>
<feature type="repeat" description="TPR" evidence="3">
    <location>
        <begin position="270"/>
        <end position="303"/>
    </location>
</feature>
<proteinExistence type="predicted"/>
<sequence>MEYNYGNLIKIERMRRNMKQSVLARGVCSISYLSKIENNQTSPSEEVLEMIFDRLNIDVPLYYDLSEQIEKVKLEIQGLLKEAILTRKDIDKQKEVEKYLSNPVVNQSKEVYICLLLVLARFDVMPGREGRYFTEIGWIEDQLDRDNMLRYDLLKCLKLFQANEKEAGLDALERLNEQMVNTGIPDWEVADMRYIMGGLYYRCADYLQAIENVKIGLDYFQDHFYLERIVECHLLIGLSHKRRKRFSEALSYYQRAVKVISATDLKNYNGMLYNNMGEVYSSLGDQEKALEYFMRSFEYKIEVKSKLFSVLSLIEGYTNYNDKREILNWLQKGYELKGDKEGLEEFDHHFEIYKNCYQEQDKIKLINTLKKAVQYFELYDDYVYIEKYALWLARELRENGKYKLATEYYEKVISIRSQAD</sequence>
<keyword evidence="2 3" id="KW-0802">TPR repeat</keyword>
<keyword evidence="6" id="KW-1185">Reference proteome</keyword>
<dbReference type="InterPro" id="IPR001387">
    <property type="entry name" value="Cro/C1-type_HTH"/>
</dbReference>
<dbReference type="AlphaFoldDB" id="U1M1V3"/>
<dbReference type="RefSeq" id="WP_021065169.1">
    <property type="nucleotide sequence ID" value="NZ_ATCL01000002.1"/>
</dbReference>
<evidence type="ECO:0000256" key="1">
    <source>
        <dbReference type="ARBA" id="ARBA00022737"/>
    </source>
</evidence>
<gene>
    <name evidence="5" type="ORF">M467_15615</name>
</gene>
<evidence type="ECO:0000313" key="5">
    <source>
        <dbReference type="EMBL" id="ERG68692.1"/>
    </source>
</evidence>
<accession>U1M1V3</accession>
<dbReference type="Pfam" id="PF13424">
    <property type="entry name" value="TPR_12"/>
    <property type="match status" value="1"/>
</dbReference>
<protein>
    <recommendedName>
        <fullName evidence="4">HTH cro/C1-type domain-containing protein</fullName>
    </recommendedName>
</protein>
<dbReference type="PANTHER" id="PTHR45641">
    <property type="entry name" value="TETRATRICOPEPTIDE REPEAT PROTEIN (AFU_ORTHOLOGUE AFUA_6G03870)"/>
    <property type="match status" value="1"/>
</dbReference>
<dbReference type="Gene3D" id="1.10.260.40">
    <property type="entry name" value="lambda repressor-like DNA-binding domains"/>
    <property type="match status" value="1"/>
</dbReference>
<dbReference type="InterPro" id="IPR010982">
    <property type="entry name" value="Lambda_DNA-bd_dom_sf"/>
</dbReference>
<name>U1M1V3_9BACL</name>
<dbReference type="STRING" id="1385984.GCA_000702565_02558"/>
<dbReference type="PROSITE" id="PS50943">
    <property type="entry name" value="HTH_CROC1"/>
    <property type="match status" value="1"/>
</dbReference>
<dbReference type="Pfam" id="PF01381">
    <property type="entry name" value="HTH_3"/>
    <property type="match status" value="1"/>
</dbReference>
<dbReference type="InterPro" id="IPR019734">
    <property type="entry name" value="TPR_rpt"/>
</dbReference>
<dbReference type="PROSITE" id="PS50005">
    <property type="entry name" value="TPR"/>
    <property type="match status" value="2"/>
</dbReference>
<dbReference type="PATRIC" id="fig|1345023.5.peg.10"/>
<dbReference type="Proteomes" id="UP000016464">
    <property type="component" value="Unassembled WGS sequence"/>
</dbReference>
<dbReference type="SUPFAM" id="SSF47413">
    <property type="entry name" value="lambda repressor-like DNA-binding domains"/>
    <property type="match status" value="1"/>
</dbReference>
<dbReference type="CDD" id="cd00093">
    <property type="entry name" value="HTH_XRE"/>
    <property type="match status" value="1"/>
</dbReference>
<organism evidence="5 6">
    <name type="scientific">Exiguobacterium chiriqhucha RW-2</name>
    <dbReference type="NCBI Taxonomy" id="1345023"/>
    <lineage>
        <taxon>Bacteria</taxon>
        <taxon>Bacillati</taxon>
        <taxon>Bacillota</taxon>
        <taxon>Bacilli</taxon>
        <taxon>Bacillales</taxon>
        <taxon>Bacillales Family XII. Incertae Sedis</taxon>
        <taxon>Exiguobacterium</taxon>
    </lineage>
</organism>
<evidence type="ECO:0000256" key="2">
    <source>
        <dbReference type="ARBA" id="ARBA00022803"/>
    </source>
</evidence>
<dbReference type="OrthoDB" id="252257at2"/>
<reference evidence="5 6" key="1">
    <citation type="journal article" date="2013" name="Genome Announc.">
        <title>Draft Genome Sequence of Exiguobacterium pavilionensis Strain RW-2, with Wide Thermal, Salinity, and pH Tolerance, Isolated from Modern Freshwater Microbialites.</title>
        <authorList>
            <person name="White R.A.III."/>
            <person name="Grassa C.J."/>
            <person name="Suttle C.A."/>
        </authorList>
    </citation>
    <scope>NUCLEOTIDE SEQUENCE [LARGE SCALE GENOMIC DNA]</scope>
    <source>
        <strain evidence="5 6">RW-2</strain>
    </source>
</reference>
<dbReference type="SUPFAM" id="SSF48452">
    <property type="entry name" value="TPR-like"/>
    <property type="match status" value="1"/>
</dbReference>
<evidence type="ECO:0000313" key="6">
    <source>
        <dbReference type="Proteomes" id="UP000016464"/>
    </source>
</evidence>
<dbReference type="Pfam" id="PF13181">
    <property type="entry name" value="TPR_8"/>
    <property type="match status" value="1"/>
</dbReference>
<comment type="caution">
    <text evidence="5">The sequence shown here is derived from an EMBL/GenBank/DDBJ whole genome shotgun (WGS) entry which is preliminary data.</text>
</comment>
<dbReference type="GO" id="GO:0003677">
    <property type="term" value="F:DNA binding"/>
    <property type="evidence" value="ECO:0007669"/>
    <property type="project" value="InterPro"/>
</dbReference>
<dbReference type="SMART" id="SM00530">
    <property type="entry name" value="HTH_XRE"/>
    <property type="match status" value="1"/>
</dbReference>
<dbReference type="SMART" id="SM00028">
    <property type="entry name" value="TPR"/>
    <property type="match status" value="4"/>
</dbReference>
<evidence type="ECO:0000256" key="3">
    <source>
        <dbReference type="PROSITE-ProRule" id="PRU00339"/>
    </source>
</evidence>
<dbReference type="PANTHER" id="PTHR45641:SF19">
    <property type="entry name" value="NEPHROCYSTIN-3"/>
    <property type="match status" value="1"/>
</dbReference>
<evidence type="ECO:0000259" key="4">
    <source>
        <dbReference type="PROSITE" id="PS50943"/>
    </source>
</evidence>
<dbReference type="InterPro" id="IPR011990">
    <property type="entry name" value="TPR-like_helical_dom_sf"/>
</dbReference>
<keyword evidence="1" id="KW-0677">Repeat</keyword>
<dbReference type="EMBL" id="ATCL01000002">
    <property type="protein sequence ID" value="ERG68692.1"/>
    <property type="molecule type" value="Genomic_DNA"/>
</dbReference>